<comment type="caution">
    <text evidence="2">The sequence shown here is derived from an EMBL/GenBank/DDBJ whole genome shotgun (WGS) entry which is preliminary data.</text>
</comment>
<protein>
    <submittedName>
        <fullName evidence="2">Uncharacterized protein</fullName>
    </submittedName>
</protein>
<organism evidence="2 3">
    <name type="scientific">Tritrichomonas musculus</name>
    <dbReference type="NCBI Taxonomy" id="1915356"/>
    <lineage>
        <taxon>Eukaryota</taxon>
        <taxon>Metamonada</taxon>
        <taxon>Parabasalia</taxon>
        <taxon>Tritrichomonadida</taxon>
        <taxon>Tritrichomonadidae</taxon>
        <taxon>Tritrichomonas</taxon>
    </lineage>
</organism>
<name>A0ABR2KF27_9EUKA</name>
<feature type="region of interest" description="Disordered" evidence="1">
    <location>
        <begin position="749"/>
        <end position="793"/>
    </location>
</feature>
<evidence type="ECO:0000313" key="3">
    <source>
        <dbReference type="Proteomes" id="UP001470230"/>
    </source>
</evidence>
<accession>A0ABR2KF27</accession>
<keyword evidence="3" id="KW-1185">Reference proteome</keyword>
<evidence type="ECO:0000256" key="1">
    <source>
        <dbReference type="SAM" id="MobiDB-lite"/>
    </source>
</evidence>
<reference evidence="2 3" key="1">
    <citation type="submission" date="2024-04" db="EMBL/GenBank/DDBJ databases">
        <title>Tritrichomonas musculus Genome.</title>
        <authorList>
            <person name="Alves-Ferreira E."/>
            <person name="Grigg M."/>
            <person name="Lorenzi H."/>
            <person name="Galac M."/>
        </authorList>
    </citation>
    <scope>NUCLEOTIDE SEQUENCE [LARGE SCALE GENOMIC DNA]</scope>
    <source>
        <strain evidence="2 3">EAF2021</strain>
    </source>
</reference>
<feature type="compositionally biased region" description="Acidic residues" evidence="1">
    <location>
        <begin position="759"/>
        <end position="782"/>
    </location>
</feature>
<dbReference type="Proteomes" id="UP001470230">
    <property type="component" value="Unassembled WGS sequence"/>
</dbReference>
<dbReference type="EMBL" id="JAPFFF010000005">
    <property type="protein sequence ID" value="KAK8889513.1"/>
    <property type="molecule type" value="Genomic_DNA"/>
</dbReference>
<gene>
    <name evidence="2" type="ORF">M9Y10_034262</name>
</gene>
<evidence type="ECO:0000313" key="2">
    <source>
        <dbReference type="EMBL" id="KAK8889513.1"/>
    </source>
</evidence>
<sequence length="835" mass="97946">MFKKKREYVNQLTELIKNNPNIDVETVFTHEQLSITIRNEAKIFLDFIFPEKEIESDDPILPNYDKIIDYALSNKTHEFIEDKSDFPNLNIVNQNAASFLSSPSKRLNELVNNDKKKRLFKKLRYFICSECKANSLAVGNFSRIFAMWITKNPEEFEINNIHKHYFYVDNFTIDDLIKFCVKNVQELAYAELLERFLTTEYDSESVNEIRTKVLYEILQRVRDFIGDIVKVDKLDNNAISMTFFQHDQQNNNYKTESAKKQLKDINNSKQDPIANLSQSVPVKKKRKIKPHISHIQNDENPTNDNQTENIKDENIRQQTNIFQIKMQPLTYELNTIPIPKHITEIPKQYPNALKGTTCVKTSQLIPISKEIRYEDGNKLLAYTLINTIWSSGCETPAIFELIQKQKQNDNQKKILEYLLFIGVFGYSNVMVSSTAFRILNIIINGDPKFEIPPIPKEDRKSKLDNDIIDFYADFVVFDIENLSNLAVFSFPIFYNHVYKELKAEKDSIVVYGLRNIEAYYIKTPKEYGKTLKHTTNKKGLTPFIYLTPLVLSEPPLSTELTASYCNILESILNERNELGLKLKIELEDKKELERIVERVKDIDEFYLNFISYRFEYPGLEGRFNIFELVEKLFPLNQRVYTTDEDKPNTLYDEEQILKIHELSKGSFSRPLFNNSIVRVAKVLLRNLFLISMDAPLISKHSPTQMPYFVLKRKITEKDIDEINQIKEIETKNRIIEKKNKEIFERSRRLSQSRKRKIEEEDEEEEAKVSDPDDDTNETEENHEEVVVRPEEISPQAEDEMYLIELLLTQYEFIKIKSEFNKNATGPRKPQDPNGL</sequence>
<proteinExistence type="predicted"/>